<dbReference type="EMBL" id="CP030118">
    <property type="protein sequence ID" value="QDL09374.1"/>
    <property type="molecule type" value="Genomic_DNA"/>
</dbReference>
<name>A0A856MGI6_9CYAN</name>
<evidence type="ECO:0000256" key="1">
    <source>
        <dbReference type="SAM" id="MobiDB-lite"/>
    </source>
</evidence>
<feature type="region of interest" description="Disordered" evidence="1">
    <location>
        <begin position="1"/>
        <end position="46"/>
    </location>
</feature>
<dbReference type="AlphaFoldDB" id="A0A856MGI6"/>
<dbReference type="KEGG" id="bsen:DP114_16995"/>
<sequence>MGEPQRQIPTEGNPPTGLAPSGFTSRLRRETLSEVATTRGTRARHNSWQRWIHRKALLSAQKWHMRETLPQRWTHQMPAEGDPPAAGCRHLLQYWLPNAVPPEKLTRVRFNGLGL</sequence>
<gene>
    <name evidence="2" type="ORF">DP114_16995</name>
</gene>
<dbReference type="Proteomes" id="UP000503129">
    <property type="component" value="Chromosome"/>
</dbReference>
<protein>
    <submittedName>
        <fullName evidence="2">Uncharacterized protein</fullName>
    </submittedName>
</protein>
<reference evidence="2 3" key="1">
    <citation type="submission" date="2018-06" db="EMBL/GenBank/DDBJ databases">
        <title>Comparative genomics of Brasilonema spp. strains.</title>
        <authorList>
            <person name="Alvarenga D.O."/>
            <person name="Fiore M.F."/>
            <person name="Varani A.M."/>
        </authorList>
    </citation>
    <scope>NUCLEOTIDE SEQUENCE [LARGE SCALE GENOMIC DNA]</scope>
    <source>
        <strain evidence="2 3">CENA114</strain>
    </source>
</reference>
<proteinExistence type="predicted"/>
<organism evidence="2 3">
    <name type="scientific">Brasilonema sennae CENA114</name>
    <dbReference type="NCBI Taxonomy" id="415709"/>
    <lineage>
        <taxon>Bacteria</taxon>
        <taxon>Bacillati</taxon>
        <taxon>Cyanobacteriota</taxon>
        <taxon>Cyanophyceae</taxon>
        <taxon>Nostocales</taxon>
        <taxon>Scytonemataceae</taxon>
        <taxon>Brasilonema</taxon>
        <taxon>Bromeliae group (in: Brasilonema)</taxon>
    </lineage>
</organism>
<evidence type="ECO:0000313" key="3">
    <source>
        <dbReference type="Proteomes" id="UP000503129"/>
    </source>
</evidence>
<keyword evidence="3" id="KW-1185">Reference proteome</keyword>
<evidence type="ECO:0000313" key="2">
    <source>
        <dbReference type="EMBL" id="QDL09374.1"/>
    </source>
</evidence>
<accession>A0A856MGI6</accession>